<keyword evidence="1" id="KW-0472">Membrane</keyword>
<name>A0A5B0E6F5_9MICC</name>
<dbReference type="Pfam" id="PF14019">
    <property type="entry name" value="DUF4235"/>
    <property type="match status" value="1"/>
</dbReference>
<comment type="caution">
    <text evidence="2">The sequence shown here is derived from an EMBL/GenBank/DDBJ whole genome shotgun (WGS) entry which is preliminary data.</text>
</comment>
<reference evidence="2 3" key="1">
    <citation type="submission" date="2019-07" db="EMBL/GenBank/DDBJ databases">
        <title>Analysis of the biochemical properties, biological activity and biotechnological potential of siderophores and biosurfactants produced by Antarctic psychrotolerant bacteria.</title>
        <authorList>
            <person name="Styczynski M."/>
            <person name="Krucon T."/>
            <person name="Decewicz P."/>
            <person name="Dziewit L."/>
        </authorList>
    </citation>
    <scope>NUCLEOTIDE SEQUENCE [LARGE SCALE GENOMIC DNA]</scope>
    <source>
        <strain evidence="2 3">ANT_H27</strain>
    </source>
</reference>
<protein>
    <submittedName>
        <fullName evidence="2">DUF4235 domain-containing protein</fullName>
    </submittedName>
</protein>
<proteinExistence type="predicted"/>
<dbReference type="OrthoDB" id="3268522at2"/>
<dbReference type="Proteomes" id="UP000323856">
    <property type="component" value="Unassembled WGS sequence"/>
</dbReference>
<organism evidence="2 3">
    <name type="scientific">Paeniglutamicibacter gangotriensis</name>
    <dbReference type="NCBI Taxonomy" id="254787"/>
    <lineage>
        <taxon>Bacteria</taxon>
        <taxon>Bacillati</taxon>
        <taxon>Actinomycetota</taxon>
        <taxon>Actinomycetes</taxon>
        <taxon>Micrococcales</taxon>
        <taxon>Micrococcaceae</taxon>
        <taxon>Paeniglutamicibacter</taxon>
    </lineage>
</organism>
<keyword evidence="1" id="KW-1133">Transmembrane helix</keyword>
<dbReference type="AlphaFoldDB" id="A0A5B0E6F5"/>
<gene>
    <name evidence="2" type="ORF">FQ154_17025</name>
</gene>
<sequence length="82" mass="8612">MKLIGPVISIAAGFVGGKIVDKAWIGFTGQQPPKRGNKEAQAEASMRQAIGFAVLSAVTAALIQVLTDRGTQKAIARFSNRS</sequence>
<feature type="transmembrane region" description="Helical" evidence="1">
    <location>
        <begin position="49"/>
        <end position="67"/>
    </location>
</feature>
<accession>A0A5B0E6F5</accession>
<dbReference type="RefSeq" id="WP_149620632.1">
    <property type="nucleotide sequence ID" value="NZ_VOBL01000022.1"/>
</dbReference>
<dbReference type="InterPro" id="IPR025329">
    <property type="entry name" value="DUF4235"/>
</dbReference>
<evidence type="ECO:0000256" key="1">
    <source>
        <dbReference type="SAM" id="Phobius"/>
    </source>
</evidence>
<dbReference type="EMBL" id="VOBL01000022">
    <property type="protein sequence ID" value="KAA0973715.1"/>
    <property type="molecule type" value="Genomic_DNA"/>
</dbReference>
<evidence type="ECO:0000313" key="2">
    <source>
        <dbReference type="EMBL" id="KAA0973715.1"/>
    </source>
</evidence>
<keyword evidence="1" id="KW-0812">Transmembrane</keyword>
<evidence type="ECO:0000313" key="3">
    <source>
        <dbReference type="Proteomes" id="UP000323856"/>
    </source>
</evidence>